<name>A0A263D032_9PSEU</name>
<accession>A0A263D032</accession>
<feature type="compositionally biased region" description="Low complexity" evidence="1">
    <location>
        <begin position="15"/>
        <end position="32"/>
    </location>
</feature>
<dbReference type="AlphaFoldDB" id="A0A263D032"/>
<organism evidence="3 4">
    <name type="scientific">Amycolatopsis antarctica</name>
    <dbReference type="NCBI Taxonomy" id="1854586"/>
    <lineage>
        <taxon>Bacteria</taxon>
        <taxon>Bacillati</taxon>
        <taxon>Actinomycetota</taxon>
        <taxon>Actinomycetes</taxon>
        <taxon>Pseudonocardiales</taxon>
        <taxon>Pseudonocardiaceae</taxon>
        <taxon>Amycolatopsis</taxon>
    </lineage>
</organism>
<evidence type="ECO:0000256" key="1">
    <source>
        <dbReference type="SAM" id="MobiDB-lite"/>
    </source>
</evidence>
<dbReference type="InParanoid" id="A0A263D032"/>
<keyword evidence="2" id="KW-0472">Membrane</keyword>
<keyword evidence="4" id="KW-1185">Reference proteome</keyword>
<dbReference type="OrthoDB" id="3627751at2"/>
<dbReference type="Proteomes" id="UP000242444">
    <property type="component" value="Unassembled WGS sequence"/>
</dbReference>
<comment type="caution">
    <text evidence="3">The sequence shown here is derived from an EMBL/GenBank/DDBJ whole genome shotgun (WGS) entry which is preliminary data.</text>
</comment>
<proteinExistence type="predicted"/>
<dbReference type="EMBL" id="NKYE01000011">
    <property type="protein sequence ID" value="OZM71793.1"/>
    <property type="molecule type" value="Genomic_DNA"/>
</dbReference>
<reference evidence="3 4" key="1">
    <citation type="submission" date="2017-07" db="EMBL/GenBank/DDBJ databases">
        <title>Amycolatopsis antarcticus sp. nov., isolated from the surface of an Antarcticus brown macroalga.</title>
        <authorList>
            <person name="Wang J."/>
            <person name="Leiva S."/>
            <person name="Huang J."/>
            <person name="Huang Y."/>
        </authorList>
    </citation>
    <scope>NUCLEOTIDE SEQUENCE [LARGE SCALE GENOMIC DNA]</scope>
    <source>
        <strain evidence="3 4">AU-G6</strain>
    </source>
</reference>
<feature type="transmembrane region" description="Helical" evidence="2">
    <location>
        <begin position="84"/>
        <end position="114"/>
    </location>
</feature>
<keyword evidence="2" id="KW-0812">Transmembrane</keyword>
<sequence length="129" mass="13098">MTTDPYRGAPYGRTPSSADPYAAAPYSSGPPGQAHGERTGARVLAALGGVVLTPVALALMMYGAHVNQRDYVRAIDQVEPAGALFLLLGAILLAGIASLGLVSGLGPVASCGAWPPGSSARCRRRRAPG</sequence>
<keyword evidence="2" id="KW-1133">Transmembrane helix</keyword>
<gene>
    <name evidence="3" type="ORF">CFN78_18365</name>
</gene>
<feature type="region of interest" description="Disordered" evidence="1">
    <location>
        <begin position="1"/>
        <end position="37"/>
    </location>
</feature>
<evidence type="ECO:0000256" key="2">
    <source>
        <dbReference type="SAM" id="Phobius"/>
    </source>
</evidence>
<protein>
    <submittedName>
        <fullName evidence="3">Uncharacterized protein</fullName>
    </submittedName>
</protein>
<dbReference type="RefSeq" id="WP_094864076.1">
    <property type="nucleotide sequence ID" value="NZ_NKYE01000011.1"/>
</dbReference>
<evidence type="ECO:0000313" key="3">
    <source>
        <dbReference type="EMBL" id="OZM71793.1"/>
    </source>
</evidence>
<feature type="transmembrane region" description="Helical" evidence="2">
    <location>
        <begin position="43"/>
        <end position="64"/>
    </location>
</feature>
<evidence type="ECO:0000313" key="4">
    <source>
        <dbReference type="Proteomes" id="UP000242444"/>
    </source>
</evidence>